<reference evidence="10" key="2">
    <citation type="submission" date="2020-09" db="EMBL/GenBank/DDBJ databases">
        <authorList>
            <person name="Sun Q."/>
            <person name="Zhou Y."/>
        </authorList>
    </citation>
    <scope>NUCLEOTIDE SEQUENCE</scope>
    <source>
        <strain evidence="10">CGMCC 1.12408</strain>
    </source>
</reference>
<evidence type="ECO:0000256" key="1">
    <source>
        <dbReference type="ARBA" id="ARBA00004370"/>
    </source>
</evidence>
<accession>A0A916WAW8</accession>
<feature type="transmembrane region" description="Helical" evidence="8">
    <location>
        <begin position="12"/>
        <end position="31"/>
    </location>
</feature>
<comment type="subcellular location">
    <subcellularLocation>
        <location evidence="1">Membrane</location>
    </subcellularLocation>
</comment>
<dbReference type="SMART" id="SM00740">
    <property type="entry name" value="PASTA"/>
    <property type="match status" value="2"/>
</dbReference>
<dbReference type="InterPro" id="IPR036138">
    <property type="entry name" value="PBP_dimer_sf"/>
</dbReference>
<sequence length="744" mass="83060">MKKNNTTHVMAGVLMVIFVMAFLLVTGRFLYIQASGVVDGVSLDEWAKEVRTTSYKLESERGKIYDKNGMTLAYDMPTFRMYAIVDEKFSEGLEEDYHVTDPVNTAESLASILDADKEYILNQINQGIENDKSQVEFGTIGKGIPLQVKDEIEAMKLPGIKFIKENIRYYPNGEFASHIIGFAQKKDIETENGEIQEIIGITGIEHEMNDLLKGEDGFISYQRDIYNKKLLHPDEILNTPDNGEDVYLTIDQKIQTVLEDVLTQVDEKYKPERMTAIVMDPKTGEIVAMSNRPSYNPNNPENVQNWYNDAISAPFEPGSTVKMFTWAAAIEAGVYDGQEGFMSGSYQIQENIRPINDFNYGRGWGIISYDEGFARSSNVAAGKLVWEKLGPDRFLEYLHAFDFDKSTGIDLPGEIPGEILYNYPAEKLTTAFGQGSTASPIQMMKAATAIANDGKMLKPYIIDRIVDSDTGKVIEKNKPEVVGEPISKETAIQVRKLLVDGVQSEYATGKRFNLDDYSVGGKTGTSQIPDPEGGYLEGRENYVFSFLGMAPADNPELMMYVSVKQPTLEFETGLEPGSAPVAFIFNNVMENALHYLNIVPDKGEYEEVTTYEIPNFIDKSTESAQEFLKEHHANYSIVGDGAKIIAMSAEVGEKVLPNEKVILITDNPTMPNVIDWSLRDVTKLSSMLNLKLEAIGSGYVVSQSIEEGTALSKGSYLGIELKTPEEMQETQSNEQEEDTEEFFE</sequence>
<proteinExistence type="inferred from homology"/>
<dbReference type="CDD" id="cd06576">
    <property type="entry name" value="PASTA_Pbp2x-like_1"/>
    <property type="match status" value="1"/>
</dbReference>
<keyword evidence="8" id="KW-0812">Transmembrane</keyword>
<gene>
    <name evidence="10" type="ORF">GCM10008025_28750</name>
</gene>
<evidence type="ECO:0000313" key="10">
    <source>
        <dbReference type="EMBL" id="GGA83880.1"/>
    </source>
</evidence>
<dbReference type="Gene3D" id="3.40.710.10">
    <property type="entry name" value="DD-peptidase/beta-lactamase superfamily"/>
    <property type="match status" value="1"/>
</dbReference>
<dbReference type="GO" id="GO:0005886">
    <property type="term" value="C:plasma membrane"/>
    <property type="evidence" value="ECO:0007669"/>
    <property type="project" value="TreeGrafter"/>
</dbReference>
<evidence type="ECO:0000256" key="8">
    <source>
        <dbReference type="SAM" id="Phobius"/>
    </source>
</evidence>
<dbReference type="GO" id="GO:0008658">
    <property type="term" value="F:penicillin binding"/>
    <property type="evidence" value="ECO:0007669"/>
    <property type="project" value="InterPro"/>
</dbReference>
<dbReference type="InterPro" id="IPR005543">
    <property type="entry name" value="PASTA_dom"/>
</dbReference>
<dbReference type="Gene3D" id="3.30.70.2110">
    <property type="match status" value="1"/>
</dbReference>
<comment type="caution">
    <text evidence="10">The sequence shown here is derived from an EMBL/GenBank/DDBJ whole genome shotgun (WGS) entry which is preliminary data.</text>
</comment>
<dbReference type="GO" id="GO:0009002">
    <property type="term" value="F:serine-type D-Ala-D-Ala carboxypeptidase activity"/>
    <property type="evidence" value="ECO:0007669"/>
    <property type="project" value="UniProtKB-EC"/>
</dbReference>
<evidence type="ECO:0000313" key="11">
    <source>
        <dbReference type="Proteomes" id="UP000613512"/>
    </source>
</evidence>
<dbReference type="Pfam" id="PF00905">
    <property type="entry name" value="Transpeptidase"/>
    <property type="match status" value="1"/>
</dbReference>
<comment type="similarity">
    <text evidence="3">Belongs to the transpeptidase family.</text>
</comment>
<name>A0A916WAW8_9BACI</name>
<dbReference type="Gene3D" id="2.20.70.70">
    <property type="match status" value="1"/>
</dbReference>
<evidence type="ECO:0000259" key="9">
    <source>
        <dbReference type="PROSITE" id="PS51178"/>
    </source>
</evidence>
<comment type="pathway">
    <text evidence="2">Cell wall biogenesis; peptidoglycan biosynthesis.</text>
</comment>
<keyword evidence="5 8" id="KW-0472">Membrane</keyword>
<evidence type="ECO:0000256" key="4">
    <source>
        <dbReference type="ARBA" id="ARBA00012448"/>
    </source>
</evidence>
<dbReference type="Pfam" id="PF03717">
    <property type="entry name" value="PBP_dimer"/>
    <property type="match status" value="1"/>
</dbReference>
<dbReference type="AlphaFoldDB" id="A0A916WAW8"/>
<dbReference type="Pfam" id="PF03793">
    <property type="entry name" value="PASTA"/>
    <property type="match status" value="2"/>
</dbReference>
<feature type="domain" description="PASTA" evidence="9">
    <location>
        <begin position="607"/>
        <end position="665"/>
    </location>
</feature>
<reference evidence="10" key="1">
    <citation type="journal article" date="2014" name="Int. J. Syst. Evol. Microbiol.">
        <title>Complete genome sequence of Corynebacterium casei LMG S-19264T (=DSM 44701T), isolated from a smear-ripened cheese.</title>
        <authorList>
            <consortium name="US DOE Joint Genome Institute (JGI-PGF)"/>
            <person name="Walter F."/>
            <person name="Albersmeier A."/>
            <person name="Kalinowski J."/>
            <person name="Ruckert C."/>
        </authorList>
    </citation>
    <scope>NUCLEOTIDE SEQUENCE</scope>
    <source>
        <strain evidence="10">CGMCC 1.12408</strain>
    </source>
</reference>
<evidence type="ECO:0000256" key="5">
    <source>
        <dbReference type="ARBA" id="ARBA00023136"/>
    </source>
</evidence>
<feature type="region of interest" description="Disordered" evidence="7">
    <location>
        <begin position="722"/>
        <end position="744"/>
    </location>
</feature>
<keyword evidence="11" id="KW-1185">Reference proteome</keyword>
<evidence type="ECO:0000256" key="2">
    <source>
        <dbReference type="ARBA" id="ARBA00004752"/>
    </source>
</evidence>
<evidence type="ECO:0000256" key="3">
    <source>
        <dbReference type="ARBA" id="ARBA00007171"/>
    </source>
</evidence>
<dbReference type="EC" id="3.4.16.4" evidence="4"/>
<evidence type="ECO:0000256" key="6">
    <source>
        <dbReference type="ARBA" id="ARBA00034000"/>
    </source>
</evidence>
<dbReference type="Proteomes" id="UP000613512">
    <property type="component" value="Unassembled WGS sequence"/>
</dbReference>
<dbReference type="PANTHER" id="PTHR30627">
    <property type="entry name" value="PEPTIDOGLYCAN D,D-TRANSPEPTIDASE"/>
    <property type="match status" value="1"/>
</dbReference>
<dbReference type="InterPro" id="IPR012338">
    <property type="entry name" value="Beta-lactam/transpept-like"/>
</dbReference>
<dbReference type="InterPro" id="IPR050515">
    <property type="entry name" value="Beta-lactam/transpept"/>
</dbReference>
<dbReference type="InterPro" id="IPR005311">
    <property type="entry name" value="PBP_dimer"/>
</dbReference>
<keyword evidence="8" id="KW-1133">Transmembrane helix</keyword>
<evidence type="ECO:0000256" key="7">
    <source>
        <dbReference type="SAM" id="MobiDB-lite"/>
    </source>
</evidence>
<dbReference type="EMBL" id="BMEY01000016">
    <property type="protein sequence ID" value="GGA83880.1"/>
    <property type="molecule type" value="Genomic_DNA"/>
</dbReference>
<dbReference type="SUPFAM" id="SSF56519">
    <property type="entry name" value="Penicillin binding protein dimerisation domain"/>
    <property type="match status" value="1"/>
</dbReference>
<dbReference type="PANTHER" id="PTHR30627:SF26">
    <property type="entry name" value="PENICILLIN-BINDING PROTEIN 2B"/>
    <property type="match status" value="1"/>
</dbReference>
<dbReference type="SUPFAM" id="SSF56601">
    <property type="entry name" value="beta-lactamase/transpeptidase-like"/>
    <property type="match status" value="1"/>
</dbReference>
<dbReference type="Gene3D" id="3.90.1310.10">
    <property type="entry name" value="Penicillin-binding protein 2a (Domain 2)"/>
    <property type="match status" value="1"/>
</dbReference>
<dbReference type="RefSeq" id="WP_188385368.1">
    <property type="nucleotide sequence ID" value="NZ_BMEY01000016.1"/>
</dbReference>
<feature type="domain" description="PASTA" evidence="9">
    <location>
        <begin position="666"/>
        <end position="723"/>
    </location>
</feature>
<organism evidence="10 11">
    <name type="scientific">Ornithinibacillus halotolerans</name>
    <dbReference type="NCBI Taxonomy" id="1274357"/>
    <lineage>
        <taxon>Bacteria</taxon>
        <taxon>Bacillati</taxon>
        <taxon>Bacillota</taxon>
        <taxon>Bacilli</taxon>
        <taxon>Bacillales</taxon>
        <taxon>Bacillaceae</taxon>
        <taxon>Ornithinibacillus</taxon>
    </lineage>
</organism>
<feature type="compositionally biased region" description="Acidic residues" evidence="7">
    <location>
        <begin position="734"/>
        <end position="744"/>
    </location>
</feature>
<dbReference type="GO" id="GO:0071555">
    <property type="term" value="P:cell wall organization"/>
    <property type="evidence" value="ECO:0007669"/>
    <property type="project" value="TreeGrafter"/>
</dbReference>
<dbReference type="CDD" id="cd06575">
    <property type="entry name" value="PASTA_Pbp2x-like_2"/>
    <property type="match status" value="1"/>
</dbReference>
<dbReference type="SUPFAM" id="SSF54184">
    <property type="entry name" value="Penicillin-binding protein 2x (pbp-2x), c-terminal domain"/>
    <property type="match status" value="2"/>
</dbReference>
<dbReference type="PROSITE" id="PS51178">
    <property type="entry name" value="PASTA"/>
    <property type="match status" value="2"/>
</dbReference>
<comment type="catalytic activity">
    <reaction evidence="6">
        <text>Preferential cleavage: (Ac)2-L-Lys-D-Ala-|-D-Ala. Also transpeptidation of peptidyl-alanyl moieties that are N-acyl substituents of D-alanine.</text>
        <dbReference type="EC" id="3.4.16.4"/>
    </reaction>
</comment>
<protein>
    <recommendedName>
        <fullName evidence="4">serine-type D-Ala-D-Ala carboxypeptidase</fullName>
        <ecNumber evidence="4">3.4.16.4</ecNumber>
    </recommendedName>
</protein>
<dbReference type="InterPro" id="IPR001460">
    <property type="entry name" value="PCN-bd_Tpept"/>
</dbReference>